<dbReference type="InterPro" id="IPR005467">
    <property type="entry name" value="His_kinase_dom"/>
</dbReference>
<name>A0A4V5NV79_9GAMM</name>
<dbReference type="CDD" id="cd00075">
    <property type="entry name" value="HATPase"/>
    <property type="match status" value="1"/>
</dbReference>
<dbReference type="PROSITE" id="PS50109">
    <property type="entry name" value="HIS_KIN"/>
    <property type="match status" value="1"/>
</dbReference>
<dbReference type="Gene3D" id="3.30.565.10">
    <property type="entry name" value="Histidine kinase-like ATPase, C-terminal domain"/>
    <property type="match status" value="1"/>
</dbReference>
<dbReference type="Proteomes" id="UP000305674">
    <property type="component" value="Unassembled WGS sequence"/>
</dbReference>
<evidence type="ECO:0000313" key="11">
    <source>
        <dbReference type="Proteomes" id="UP000305674"/>
    </source>
</evidence>
<gene>
    <name evidence="10" type="ORF">FCL40_08600</name>
</gene>
<sequence>MKSIRSKLILWLALLLLVTNGLGFINALWTAKEYYQAVHDASLAQRARVMLQLLNETRADRLDEVVRQAASRFEQLDLTYRQGWMLGDGGELRGSDRVRYQLWGGGRCVSANGHPCTQGGIFSNLSAGFAKQHYLGETWHTYTVYSLRHELYLTVGYPDALGRDVLQRAMWASWGAQMLLLTPLSILLCSLVVGLSIAPLRRLGRQVANWPAQPLPENDVLPLELKAFVAALARSRCAVAAAEARRRTMVAALSNRVTSRLQATAEHLQRHPEDLDGTLKLLSRSERAVRNGHLLSELDRPWRAKESRCNLYRETALSCARHYDDAVSRGIRLTLRGAQREGEVAVPAMMIQGLLDNLIDNAINASPHGAEVIVTVRQGEGERLLLTVADAGPGLDEKWLHPEYAVDGPGSAGGLGLVLVREVAATFNLSLSLGRSQLLGGTLLRCRFPTVAGD</sequence>
<evidence type="ECO:0000256" key="3">
    <source>
        <dbReference type="ARBA" id="ARBA00022553"/>
    </source>
</evidence>
<comment type="catalytic activity">
    <reaction evidence="1">
        <text>ATP + protein L-histidine = ADP + protein N-phospho-L-histidine.</text>
        <dbReference type="EC" id="2.7.13.3"/>
    </reaction>
</comment>
<evidence type="ECO:0000256" key="1">
    <source>
        <dbReference type="ARBA" id="ARBA00000085"/>
    </source>
</evidence>
<comment type="caution">
    <text evidence="10">The sequence shown here is derived from an EMBL/GenBank/DDBJ whole genome shotgun (WGS) entry which is preliminary data.</text>
</comment>
<keyword evidence="3" id="KW-0597">Phosphoprotein</keyword>
<keyword evidence="4" id="KW-0808">Transferase</keyword>
<dbReference type="RefSeq" id="WP_136852797.1">
    <property type="nucleotide sequence ID" value="NZ_SWCI01000004.1"/>
</dbReference>
<dbReference type="InterPro" id="IPR036890">
    <property type="entry name" value="HATPase_C_sf"/>
</dbReference>
<evidence type="ECO:0000256" key="5">
    <source>
        <dbReference type="ARBA" id="ARBA00022692"/>
    </source>
</evidence>
<dbReference type="GO" id="GO:0004673">
    <property type="term" value="F:protein histidine kinase activity"/>
    <property type="evidence" value="ECO:0007669"/>
    <property type="project" value="UniProtKB-EC"/>
</dbReference>
<evidence type="ECO:0000256" key="8">
    <source>
        <dbReference type="SAM" id="Phobius"/>
    </source>
</evidence>
<feature type="transmembrane region" description="Helical" evidence="8">
    <location>
        <begin position="174"/>
        <end position="198"/>
    </location>
</feature>
<dbReference type="SUPFAM" id="SSF55874">
    <property type="entry name" value="ATPase domain of HSP90 chaperone/DNA topoisomerase II/histidine kinase"/>
    <property type="match status" value="1"/>
</dbReference>
<protein>
    <recommendedName>
        <fullName evidence="2">histidine kinase</fullName>
        <ecNumber evidence="2">2.7.13.3</ecNumber>
    </recommendedName>
</protein>
<evidence type="ECO:0000313" key="10">
    <source>
        <dbReference type="EMBL" id="TKB49384.1"/>
    </source>
</evidence>
<dbReference type="InterPro" id="IPR003594">
    <property type="entry name" value="HATPase_dom"/>
</dbReference>
<proteinExistence type="predicted"/>
<evidence type="ECO:0000256" key="7">
    <source>
        <dbReference type="ARBA" id="ARBA00022989"/>
    </source>
</evidence>
<dbReference type="SMART" id="SM00387">
    <property type="entry name" value="HATPase_c"/>
    <property type="match status" value="1"/>
</dbReference>
<keyword evidence="6 10" id="KW-0418">Kinase</keyword>
<evidence type="ECO:0000256" key="4">
    <source>
        <dbReference type="ARBA" id="ARBA00022679"/>
    </source>
</evidence>
<keyword evidence="5 8" id="KW-0812">Transmembrane</keyword>
<dbReference type="InterPro" id="IPR050428">
    <property type="entry name" value="TCS_sensor_his_kinase"/>
</dbReference>
<keyword evidence="7 8" id="KW-1133">Transmembrane helix</keyword>
<dbReference type="PANTHER" id="PTHR45436:SF5">
    <property type="entry name" value="SENSOR HISTIDINE KINASE TRCS"/>
    <property type="match status" value="1"/>
</dbReference>
<dbReference type="EMBL" id="SWCI01000004">
    <property type="protein sequence ID" value="TKB49384.1"/>
    <property type="molecule type" value="Genomic_DNA"/>
</dbReference>
<dbReference type="OrthoDB" id="9809766at2"/>
<dbReference type="EC" id="2.7.13.3" evidence="2"/>
<organism evidence="10 11">
    <name type="scientific">Ferrimonas sediminicola</name>
    <dbReference type="NCBI Taxonomy" id="2569538"/>
    <lineage>
        <taxon>Bacteria</taxon>
        <taxon>Pseudomonadati</taxon>
        <taxon>Pseudomonadota</taxon>
        <taxon>Gammaproteobacteria</taxon>
        <taxon>Alteromonadales</taxon>
        <taxon>Ferrimonadaceae</taxon>
        <taxon>Ferrimonas</taxon>
    </lineage>
</organism>
<evidence type="ECO:0000259" key="9">
    <source>
        <dbReference type="PROSITE" id="PS50109"/>
    </source>
</evidence>
<feature type="domain" description="Histidine kinase" evidence="9">
    <location>
        <begin position="328"/>
        <end position="452"/>
    </location>
</feature>
<dbReference type="PANTHER" id="PTHR45436">
    <property type="entry name" value="SENSOR HISTIDINE KINASE YKOH"/>
    <property type="match status" value="1"/>
</dbReference>
<dbReference type="Pfam" id="PF02518">
    <property type="entry name" value="HATPase_c"/>
    <property type="match status" value="1"/>
</dbReference>
<accession>A0A4V5NV79</accession>
<dbReference type="AlphaFoldDB" id="A0A4V5NV79"/>
<evidence type="ECO:0000256" key="2">
    <source>
        <dbReference type="ARBA" id="ARBA00012438"/>
    </source>
</evidence>
<evidence type="ECO:0000256" key="6">
    <source>
        <dbReference type="ARBA" id="ARBA00022777"/>
    </source>
</evidence>
<reference evidence="10 11" key="1">
    <citation type="submission" date="2019-04" db="EMBL/GenBank/DDBJ databases">
        <authorList>
            <person name="Hwang J.C."/>
        </authorList>
    </citation>
    <scope>NUCLEOTIDE SEQUENCE [LARGE SCALE GENOMIC DNA]</scope>
    <source>
        <strain evidence="10 11">IMCC35001</strain>
    </source>
</reference>
<keyword evidence="8" id="KW-0472">Membrane</keyword>
<keyword evidence="11" id="KW-1185">Reference proteome</keyword>